<protein>
    <submittedName>
        <fullName evidence="4">GNAT family acetyltransferase</fullName>
    </submittedName>
</protein>
<evidence type="ECO:0000259" key="3">
    <source>
        <dbReference type="PROSITE" id="PS51186"/>
    </source>
</evidence>
<dbReference type="KEGG" id="bhu:bhn_I0699"/>
<name>A0A1D9NZN8_9FIRM</name>
<reference evidence="5" key="1">
    <citation type="submission" date="2016-10" db="EMBL/GenBank/DDBJ databases">
        <title>The complete genome sequence of the rumen bacterium Butyrivibrio hungatei MB2003.</title>
        <authorList>
            <person name="Palevich N."/>
            <person name="Kelly W.J."/>
            <person name="Leahy S.C."/>
            <person name="Altermann E."/>
            <person name="Rakonjac J."/>
            <person name="Attwood G.T."/>
        </authorList>
    </citation>
    <scope>NUCLEOTIDE SEQUENCE [LARGE SCALE GENOMIC DNA]</scope>
    <source>
        <strain evidence="5">MB2003</strain>
    </source>
</reference>
<evidence type="ECO:0000313" key="5">
    <source>
        <dbReference type="Proteomes" id="UP000179284"/>
    </source>
</evidence>
<dbReference type="AlphaFoldDB" id="A0A1D9NZN8"/>
<accession>A0A1D9NZN8</accession>
<dbReference type="GO" id="GO:0016747">
    <property type="term" value="F:acyltransferase activity, transferring groups other than amino-acyl groups"/>
    <property type="evidence" value="ECO:0007669"/>
    <property type="project" value="InterPro"/>
</dbReference>
<dbReference type="OrthoDB" id="9798006at2"/>
<dbReference type="InterPro" id="IPR000182">
    <property type="entry name" value="GNAT_dom"/>
</dbReference>
<evidence type="ECO:0000256" key="1">
    <source>
        <dbReference type="ARBA" id="ARBA00022679"/>
    </source>
</evidence>
<dbReference type="Proteomes" id="UP000179284">
    <property type="component" value="Chromosome I"/>
</dbReference>
<keyword evidence="2" id="KW-0012">Acyltransferase</keyword>
<feature type="domain" description="N-acetyltransferase" evidence="3">
    <location>
        <begin position="3"/>
        <end position="172"/>
    </location>
</feature>
<organism evidence="4 5">
    <name type="scientific">Butyrivibrio hungatei</name>
    <dbReference type="NCBI Taxonomy" id="185008"/>
    <lineage>
        <taxon>Bacteria</taxon>
        <taxon>Bacillati</taxon>
        <taxon>Bacillota</taxon>
        <taxon>Clostridia</taxon>
        <taxon>Lachnospirales</taxon>
        <taxon>Lachnospiraceae</taxon>
        <taxon>Butyrivibrio</taxon>
    </lineage>
</organism>
<dbReference type="PANTHER" id="PTHR43072:SF23">
    <property type="entry name" value="UPF0039 PROTEIN C11D3.02C"/>
    <property type="match status" value="1"/>
</dbReference>
<dbReference type="PROSITE" id="PS51186">
    <property type="entry name" value="GNAT"/>
    <property type="match status" value="1"/>
</dbReference>
<gene>
    <name evidence="4" type="ORF">bhn_I0699</name>
</gene>
<dbReference type="CDD" id="cd04301">
    <property type="entry name" value="NAT_SF"/>
    <property type="match status" value="1"/>
</dbReference>
<dbReference type="SUPFAM" id="SSF55729">
    <property type="entry name" value="Acyl-CoA N-acyltransferases (Nat)"/>
    <property type="match status" value="1"/>
</dbReference>
<evidence type="ECO:0000256" key="2">
    <source>
        <dbReference type="ARBA" id="ARBA00023315"/>
    </source>
</evidence>
<dbReference type="Gene3D" id="3.40.630.30">
    <property type="match status" value="1"/>
</dbReference>
<dbReference type="Pfam" id="PF13420">
    <property type="entry name" value="Acetyltransf_4"/>
    <property type="match status" value="1"/>
</dbReference>
<dbReference type="RefSeq" id="WP_071175476.1">
    <property type="nucleotide sequence ID" value="NZ_CP017831.1"/>
</dbReference>
<dbReference type="InterPro" id="IPR016181">
    <property type="entry name" value="Acyl_CoA_acyltransferase"/>
</dbReference>
<keyword evidence="1" id="KW-0808">Transferase</keyword>
<keyword evidence="5" id="KW-1185">Reference proteome</keyword>
<sequence length="182" mass="21481">MTYQIRIATPEDAKELLDIYRYYVENTAITFEYDVPSVEEFRGRIERVLKKFPYLVVEGEGKIYGYAYVSPFKERAAYQWAVETSIYVAKDARRDGIGRMLYEELEKRLKEMGILNLNACIGYPNGAEDEHLNYDSVRFHEKMGYSMVGEFHQCGYKFGRWYNMVWMEKLIGEHVNDPACDR</sequence>
<dbReference type="EMBL" id="CP017831">
    <property type="protein sequence ID" value="AOZ95733.1"/>
    <property type="molecule type" value="Genomic_DNA"/>
</dbReference>
<proteinExistence type="predicted"/>
<dbReference type="PANTHER" id="PTHR43072">
    <property type="entry name" value="N-ACETYLTRANSFERASE"/>
    <property type="match status" value="1"/>
</dbReference>
<evidence type="ECO:0000313" key="4">
    <source>
        <dbReference type="EMBL" id="AOZ95733.1"/>
    </source>
</evidence>